<dbReference type="Gene3D" id="2.130.10.10">
    <property type="entry name" value="YVTN repeat-like/Quinoprotein amine dehydrogenase"/>
    <property type="match status" value="1"/>
</dbReference>
<dbReference type="GO" id="GO:0006913">
    <property type="term" value="P:nucleocytoplasmic transport"/>
    <property type="evidence" value="ECO:0007669"/>
    <property type="project" value="TreeGrafter"/>
</dbReference>
<reference evidence="1 2" key="1">
    <citation type="submission" date="2016-05" db="EMBL/GenBank/DDBJ databases">
        <title>Nuclear genome of Blastocystis sp. subtype 1 NandII.</title>
        <authorList>
            <person name="Gentekaki E."/>
            <person name="Curtis B."/>
            <person name="Stairs C."/>
            <person name="Eme L."/>
            <person name="Herman E."/>
            <person name="Klimes V."/>
            <person name="Arias M.C."/>
            <person name="Elias M."/>
            <person name="Hilliou F."/>
            <person name="Klute M."/>
            <person name="Malik S.-B."/>
            <person name="Pightling A."/>
            <person name="Rachubinski R."/>
            <person name="Salas D."/>
            <person name="Schlacht A."/>
            <person name="Suga H."/>
            <person name="Archibald J."/>
            <person name="Ball S.G."/>
            <person name="Clark G."/>
            <person name="Dacks J."/>
            <person name="Van Der Giezen M."/>
            <person name="Tsaousis A."/>
            <person name="Roger A."/>
        </authorList>
    </citation>
    <scope>NUCLEOTIDE SEQUENCE [LARGE SCALE GENOMIC DNA]</scope>
    <source>
        <strain evidence="2">ATCC 50177 / NandII</strain>
    </source>
</reference>
<dbReference type="Proteomes" id="UP000078348">
    <property type="component" value="Unassembled WGS sequence"/>
</dbReference>
<dbReference type="InterPro" id="IPR045139">
    <property type="entry name" value="Aladin"/>
</dbReference>
<sequence>MELEPHPRGVSLGELNWSIVNVTKENEIQTLSEFQKKGGQVLNVLYMHPEEGEFCSYQQTESSGYAATREWVSPVSKAKSVRTEKRLSCAAWSSDGVMIALSFPDSSVRVYDTQKQRWSDSVLRLEDPLSVHSIAWKPDSHHTLAVASEQGVLVWDFHTSSEYQVVSALPNALQVAFSPNGEFLAAIRQGDSSVYCYSTLDYALAFTLGSFSALPTRLLFSPDSCLLAVHMNDGSVFVYNMLTLRHEVWTLPGDSPIIDYGFSGDAQTLWLMCPLGPRVVLYALQLSHQLNCFYGSMTDRVCVLNDQGEECVMCVDAKGGRLACGYRRQNRVDVYRVAGSELLLIGSLRSGVEENGVMEMCFGRREKGSMLCVTWRSGHVLFYHLCY</sequence>
<dbReference type="EMBL" id="LXWW01000021">
    <property type="protein sequence ID" value="OAO17693.1"/>
    <property type="molecule type" value="Genomic_DNA"/>
</dbReference>
<dbReference type="InterPro" id="IPR036322">
    <property type="entry name" value="WD40_repeat_dom_sf"/>
</dbReference>
<dbReference type="SUPFAM" id="SSF50978">
    <property type="entry name" value="WD40 repeat-like"/>
    <property type="match status" value="1"/>
</dbReference>
<dbReference type="PANTHER" id="PTHR14494">
    <property type="entry name" value="ALADIN/ADRACALIN/AAAS"/>
    <property type="match status" value="1"/>
</dbReference>
<comment type="caution">
    <text evidence="1">The sequence shown here is derived from an EMBL/GenBank/DDBJ whole genome shotgun (WGS) entry which is preliminary data.</text>
</comment>
<dbReference type="SMART" id="SM00320">
    <property type="entry name" value="WD40"/>
    <property type="match status" value="4"/>
</dbReference>
<evidence type="ECO:0000313" key="2">
    <source>
        <dbReference type="Proteomes" id="UP000078348"/>
    </source>
</evidence>
<gene>
    <name evidence="1" type="ORF">AV274_0569</name>
</gene>
<dbReference type="OrthoDB" id="411991at2759"/>
<dbReference type="AlphaFoldDB" id="A0A196SKX0"/>
<dbReference type="InterPro" id="IPR015943">
    <property type="entry name" value="WD40/YVTN_repeat-like_dom_sf"/>
</dbReference>
<organism evidence="1 2">
    <name type="scientific">Blastocystis sp. subtype 1 (strain ATCC 50177 / NandII)</name>
    <dbReference type="NCBI Taxonomy" id="478820"/>
    <lineage>
        <taxon>Eukaryota</taxon>
        <taxon>Sar</taxon>
        <taxon>Stramenopiles</taxon>
        <taxon>Bigyra</taxon>
        <taxon>Opalozoa</taxon>
        <taxon>Opalinata</taxon>
        <taxon>Blastocystidae</taxon>
        <taxon>Blastocystis</taxon>
    </lineage>
</organism>
<name>A0A196SKX0_BLAHN</name>
<keyword evidence="2" id="KW-1185">Reference proteome</keyword>
<dbReference type="InterPro" id="IPR001680">
    <property type="entry name" value="WD40_rpt"/>
</dbReference>
<dbReference type="PANTHER" id="PTHR14494:SF0">
    <property type="entry name" value="ALADIN"/>
    <property type="match status" value="1"/>
</dbReference>
<protein>
    <submittedName>
        <fullName evidence="1">WD-40 repeat protein</fullName>
    </submittedName>
</protein>
<accession>A0A196SKX0</accession>
<evidence type="ECO:0000313" key="1">
    <source>
        <dbReference type="EMBL" id="OAO17693.1"/>
    </source>
</evidence>
<dbReference type="GO" id="GO:0005643">
    <property type="term" value="C:nuclear pore"/>
    <property type="evidence" value="ECO:0007669"/>
    <property type="project" value="TreeGrafter"/>
</dbReference>
<proteinExistence type="predicted"/>